<dbReference type="AlphaFoldDB" id="H2Z438"/>
<protein>
    <submittedName>
        <fullName evidence="2">Uncharacterized protein</fullName>
    </submittedName>
</protein>
<dbReference type="Ensembl" id="ENSCSAVT00000012493.1">
    <property type="protein sequence ID" value="ENSCSAVP00000012350.1"/>
    <property type="gene ID" value="ENSCSAVG00000007261.1"/>
</dbReference>
<evidence type="ECO:0000313" key="2">
    <source>
        <dbReference type="Ensembl" id="ENSCSAVP00000012350.1"/>
    </source>
</evidence>
<feature type="compositionally biased region" description="Basic and acidic residues" evidence="1">
    <location>
        <begin position="119"/>
        <end position="133"/>
    </location>
</feature>
<name>H2Z438_CIOSA</name>
<evidence type="ECO:0000313" key="3">
    <source>
        <dbReference type="Proteomes" id="UP000007875"/>
    </source>
</evidence>
<evidence type="ECO:0000256" key="1">
    <source>
        <dbReference type="SAM" id="MobiDB-lite"/>
    </source>
</evidence>
<dbReference type="Proteomes" id="UP000007875">
    <property type="component" value="Unassembled WGS sequence"/>
</dbReference>
<dbReference type="GeneTree" id="ENSGT00950000183056"/>
<organism evidence="2 3">
    <name type="scientific">Ciona savignyi</name>
    <name type="common">Pacific transparent sea squirt</name>
    <dbReference type="NCBI Taxonomy" id="51511"/>
    <lineage>
        <taxon>Eukaryota</taxon>
        <taxon>Metazoa</taxon>
        <taxon>Chordata</taxon>
        <taxon>Tunicata</taxon>
        <taxon>Ascidiacea</taxon>
        <taxon>Phlebobranchia</taxon>
        <taxon>Cionidae</taxon>
        <taxon>Ciona</taxon>
    </lineage>
</organism>
<reference evidence="3" key="1">
    <citation type="submission" date="2003-08" db="EMBL/GenBank/DDBJ databases">
        <authorList>
            <person name="Birren B."/>
            <person name="Nusbaum C."/>
            <person name="Abebe A."/>
            <person name="Abouelleil A."/>
            <person name="Adekoya E."/>
            <person name="Ait-zahra M."/>
            <person name="Allen N."/>
            <person name="Allen T."/>
            <person name="An P."/>
            <person name="Anderson M."/>
            <person name="Anderson S."/>
            <person name="Arachchi H."/>
            <person name="Armbruster J."/>
            <person name="Bachantsang P."/>
            <person name="Baldwin J."/>
            <person name="Barry A."/>
            <person name="Bayul T."/>
            <person name="Blitshsteyn B."/>
            <person name="Bloom T."/>
            <person name="Blye J."/>
            <person name="Boguslavskiy L."/>
            <person name="Borowsky M."/>
            <person name="Boukhgalter B."/>
            <person name="Brunache A."/>
            <person name="Butler J."/>
            <person name="Calixte N."/>
            <person name="Calvo S."/>
            <person name="Camarata J."/>
            <person name="Campo K."/>
            <person name="Chang J."/>
            <person name="Cheshatsang Y."/>
            <person name="Citroen M."/>
            <person name="Collymore A."/>
            <person name="Considine T."/>
            <person name="Cook A."/>
            <person name="Cooke P."/>
            <person name="Corum B."/>
            <person name="Cuomo C."/>
            <person name="David R."/>
            <person name="Dawoe T."/>
            <person name="Degray S."/>
            <person name="Dodge S."/>
            <person name="Dooley K."/>
            <person name="Dorje P."/>
            <person name="Dorjee K."/>
            <person name="Dorris L."/>
            <person name="Duffey N."/>
            <person name="Dupes A."/>
            <person name="Elkins T."/>
            <person name="Engels R."/>
            <person name="Erickson J."/>
            <person name="Farina A."/>
            <person name="Faro S."/>
            <person name="Ferreira P."/>
            <person name="Fischer H."/>
            <person name="Fitzgerald M."/>
            <person name="Foley K."/>
            <person name="Gage D."/>
            <person name="Galagan J."/>
            <person name="Gearin G."/>
            <person name="Gnerre S."/>
            <person name="Gnirke A."/>
            <person name="Goyette A."/>
            <person name="Graham J."/>
            <person name="Grandbois E."/>
            <person name="Gyaltsen K."/>
            <person name="Hafez N."/>
            <person name="Hagopian D."/>
            <person name="Hagos B."/>
            <person name="Hall J."/>
            <person name="Hatcher B."/>
            <person name="Heller A."/>
            <person name="Higgins H."/>
            <person name="Honan T."/>
            <person name="Horn A."/>
            <person name="Houde N."/>
            <person name="Hughes L."/>
            <person name="Hulme W."/>
            <person name="Husby E."/>
            <person name="Iliev I."/>
            <person name="Jaffe D."/>
            <person name="Jones C."/>
            <person name="Kamal M."/>
            <person name="Kamat A."/>
            <person name="Kamvysselis M."/>
            <person name="Karlsson E."/>
            <person name="Kells C."/>
            <person name="Kieu A."/>
            <person name="Kisner P."/>
            <person name="Kodira C."/>
            <person name="Kulbokas E."/>
            <person name="Labutti K."/>
            <person name="Lama D."/>
            <person name="Landers T."/>
            <person name="Leger J."/>
            <person name="Levine S."/>
            <person name="Lewis D."/>
            <person name="Lewis T."/>
            <person name="Lindblad-toh K."/>
            <person name="Liu X."/>
            <person name="Lokyitsang T."/>
            <person name="Lokyitsang Y."/>
            <person name="Lucien O."/>
            <person name="Lui A."/>
            <person name="Ma L.J."/>
            <person name="Mabbitt R."/>
            <person name="Macdonald J."/>
            <person name="Maclean C."/>
            <person name="Major J."/>
            <person name="Manning J."/>
            <person name="Marabella R."/>
            <person name="Maru K."/>
            <person name="Matthews C."/>
            <person name="Mauceli E."/>
            <person name="Mccarthy M."/>
            <person name="Mcdonough S."/>
            <person name="Mcghee T."/>
            <person name="Meldrim J."/>
            <person name="Meneus L."/>
            <person name="Mesirov J."/>
            <person name="Mihalev A."/>
            <person name="Mihova T."/>
            <person name="Mikkelsen T."/>
            <person name="Mlenga V."/>
            <person name="Moru K."/>
            <person name="Mozes J."/>
            <person name="Mulrain L."/>
            <person name="Munson G."/>
            <person name="Naylor J."/>
            <person name="Newes C."/>
            <person name="Nguyen C."/>
            <person name="Nguyen N."/>
            <person name="Nguyen T."/>
            <person name="Nicol R."/>
            <person name="Nielsen C."/>
            <person name="Nizzari M."/>
            <person name="Norbu C."/>
            <person name="Norbu N."/>
            <person name="O'donnell P."/>
            <person name="Okoawo O."/>
            <person name="O'leary S."/>
            <person name="Omotosho B."/>
            <person name="O'neill K."/>
            <person name="Osman S."/>
            <person name="Parker S."/>
            <person name="Perrin D."/>
            <person name="Phunkhang P."/>
            <person name="Piqani B."/>
            <person name="Purcell S."/>
            <person name="Rachupka T."/>
            <person name="Ramasamy U."/>
            <person name="Rameau R."/>
            <person name="Ray V."/>
            <person name="Raymond C."/>
            <person name="Retta R."/>
            <person name="Richardson S."/>
            <person name="Rise C."/>
            <person name="Rodriguez J."/>
            <person name="Rogers J."/>
            <person name="Rogov P."/>
            <person name="Rutman M."/>
            <person name="Schupbach R."/>
            <person name="Seaman C."/>
            <person name="Settipalli S."/>
            <person name="Sharpe T."/>
            <person name="Sheridan J."/>
            <person name="Sherpa N."/>
            <person name="Shi J."/>
            <person name="Smirnov S."/>
            <person name="Smith C."/>
            <person name="Sougnez C."/>
            <person name="Spencer B."/>
            <person name="Stalker J."/>
            <person name="Stange-thomann N."/>
            <person name="Stavropoulos S."/>
            <person name="Stetson K."/>
            <person name="Stone C."/>
            <person name="Stone S."/>
            <person name="Stubbs M."/>
            <person name="Talamas J."/>
            <person name="Tchuinga P."/>
            <person name="Tenzing P."/>
            <person name="Tesfaye S."/>
            <person name="Theodore J."/>
            <person name="Thoulutsang Y."/>
            <person name="Topham K."/>
            <person name="Towey S."/>
            <person name="Tsamla T."/>
            <person name="Tsomo N."/>
            <person name="Vallee D."/>
            <person name="Vassiliev H."/>
            <person name="Venkataraman V."/>
            <person name="Vinson J."/>
            <person name="Vo A."/>
            <person name="Wade C."/>
            <person name="Wang S."/>
            <person name="Wangchuk T."/>
            <person name="Wangdi T."/>
            <person name="Whittaker C."/>
            <person name="Wilkinson J."/>
            <person name="Wu Y."/>
            <person name="Wyman D."/>
            <person name="Yadav S."/>
            <person name="Yang S."/>
            <person name="Yang X."/>
            <person name="Yeager S."/>
            <person name="Yee E."/>
            <person name="Young G."/>
            <person name="Zainoun J."/>
            <person name="Zembeck L."/>
            <person name="Zimmer A."/>
            <person name="Zody M."/>
            <person name="Lander E."/>
        </authorList>
    </citation>
    <scope>NUCLEOTIDE SEQUENCE [LARGE SCALE GENOMIC DNA]</scope>
</reference>
<reference evidence="2" key="2">
    <citation type="submission" date="2025-08" db="UniProtKB">
        <authorList>
            <consortium name="Ensembl"/>
        </authorList>
    </citation>
    <scope>IDENTIFICATION</scope>
</reference>
<reference evidence="2" key="3">
    <citation type="submission" date="2025-09" db="UniProtKB">
        <authorList>
            <consortium name="Ensembl"/>
        </authorList>
    </citation>
    <scope>IDENTIFICATION</scope>
</reference>
<sequence length="160" mass="17445">MDTAYNSMSPDASMDCKTLVGQDGAIVGDEDTSIRFSASQDFTEVGARSKTPESSRSKTPVAEHDIDNCGANDVDIGSDNKFFQAPLRRQFSSGSSPDSLRRRRSGYRSDSNTGTSSSGEKHHDTRRWSHRYDNQNTSQPLNRIDLAPTADVQGGIPNSP</sequence>
<accession>H2Z438</accession>
<feature type="compositionally biased region" description="Basic and acidic residues" evidence="1">
    <location>
        <begin position="50"/>
        <end position="67"/>
    </location>
</feature>
<keyword evidence="3" id="KW-1185">Reference proteome</keyword>
<proteinExistence type="predicted"/>
<feature type="compositionally biased region" description="Polar residues" evidence="1">
    <location>
        <begin position="108"/>
        <end position="118"/>
    </location>
</feature>
<dbReference type="HOGENOM" id="CLU_1656084_0_0_1"/>
<feature type="region of interest" description="Disordered" evidence="1">
    <location>
        <begin position="36"/>
        <end position="160"/>
    </location>
</feature>